<dbReference type="InterPro" id="IPR021623">
    <property type="entry name" value="LAP2alpha_C"/>
</dbReference>
<protein>
    <recommendedName>
        <fullName evidence="2">ribonuclease H</fullName>
        <ecNumber evidence="2">3.1.26.4</ecNumber>
    </recommendedName>
</protein>
<organism evidence="4 5">
    <name type="scientific">Xenopus laevis</name>
    <name type="common">African clawed frog</name>
    <dbReference type="NCBI Taxonomy" id="8355"/>
    <lineage>
        <taxon>Eukaryota</taxon>
        <taxon>Metazoa</taxon>
        <taxon>Chordata</taxon>
        <taxon>Craniata</taxon>
        <taxon>Vertebrata</taxon>
        <taxon>Euteleostomi</taxon>
        <taxon>Amphibia</taxon>
        <taxon>Batrachia</taxon>
        <taxon>Anura</taxon>
        <taxon>Pipoidea</taxon>
        <taxon>Pipidae</taxon>
        <taxon>Xenopodinae</taxon>
        <taxon>Xenopus</taxon>
        <taxon>Xenopus</taxon>
    </lineage>
</organism>
<proteinExistence type="inferred from homology"/>
<dbReference type="PANTHER" id="PTHR33050:SF7">
    <property type="entry name" value="RIBONUCLEASE H"/>
    <property type="match status" value="1"/>
</dbReference>
<dbReference type="Gene3D" id="3.10.10.10">
    <property type="entry name" value="HIV Type 1 Reverse Transcriptase, subunit A, domain 1"/>
    <property type="match status" value="1"/>
</dbReference>
<dbReference type="GO" id="GO:0006259">
    <property type="term" value="P:DNA metabolic process"/>
    <property type="evidence" value="ECO:0007669"/>
    <property type="project" value="UniProtKB-ARBA"/>
</dbReference>
<dbReference type="EC" id="3.1.26.4" evidence="2"/>
<dbReference type="CDD" id="cd03714">
    <property type="entry name" value="RT_DIRS1"/>
    <property type="match status" value="1"/>
</dbReference>
<dbReference type="SUPFAM" id="SSF56672">
    <property type="entry name" value="DNA/RNA polymerases"/>
    <property type="match status" value="1"/>
</dbReference>
<dbReference type="Gene3D" id="3.30.420.10">
    <property type="entry name" value="Ribonuclease H-like superfamily/Ribonuclease H"/>
    <property type="match status" value="1"/>
</dbReference>
<dbReference type="GO" id="GO:0004523">
    <property type="term" value="F:RNA-DNA hybrid ribonuclease activity"/>
    <property type="evidence" value="ECO:0007669"/>
    <property type="project" value="UniProtKB-EC"/>
</dbReference>
<dbReference type="InterPro" id="IPR036397">
    <property type="entry name" value="RNaseH_sf"/>
</dbReference>
<name>A0A8J1MZ44_XENLA</name>
<sequence>MPVTDAAAFKDPSDKRLEGFLRAIYSSAGSTLRPCLALAWVSRAIQAWSESLVKDIQGGVPRTDLLSSAQAIAEASSYLCDTSLDASQLTSRTSALSIAARRTLWLKNWSADISSKKSLTSLPYKGQRLFGEELEKIISQATGGKSTFLPQARSRASSANRRGKKIFVARVAGSRGGVVRHKDPTFAPKPTTRTAPRGRVIDLTTNHQLISPRRHDGAIPPESLEQIGGKLLRFREEWIRHSSDAWVKEIVSGGYHLDLAAQPPRRFIMSRVPSNPLKQGPFLECIDKMERSGVITPVPQPERFSGFYSNLFTVPKKDGTVRPVLDLKRLNKYIRSVRFKMETLRSVIRGMEQGQLMMSLDIRDAYLHVPIWPPHHRYLRFAFQNRHYQFVALPFGLSSAPRVFTKLMAVSAATLRLQGISVTPYLDDLLIKARSVEKARVDLQRAISLLQSFGWTINWSKSNMTPSHHMTFLGLEFNTLTQTVSLPLVKQNRIRGQVQSLIDSPVSTVHRAMQVLGSMVSAIEAVPFAQIHLRPLQSSILATWKGGSLNQPVRLSPATKEALRWWLSPENLAVGQSWATPDWRVMATDASLQGWGATWENHSAQGRWSPAESRLPINILELRAVKLALSQWSHLLRLQSVRIQSDNVTTVAYINRQGGTRSQKALAEAREILQWAEQNSVRLSAIHIPGVANTKADLLSRNQLDPGEWELHPEAFDQLVSIWGRPSIDLMASRRNRKVSTFFARYRDPLAAGVDAMTQHWQFKLAYVFPPLPMLPRVLKKLKQSRATVIVVAPFWPRRTWFSDLQELSVAPPVRLDGRPDLLQQGPIAHHNPGLFALTGWLLKHPSGEIRD</sequence>
<dbReference type="Pfam" id="PF11560">
    <property type="entry name" value="LAP2alpha"/>
    <property type="match status" value="1"/>
</dbReference>
<dbReference type="PANTHER" id="PTHR33050">
    <property type="entry name" value="REVERSE TRANSCRIPTASE DOMAIN-CONTAINING PROTEIN"/>
    <property type="match status" value="1"/>
</dbReference>
<dbReference type="GeneID" id="121403038"/>
<dbReference type="Pfam" id="PF00078">
    <property type="entry name" value="RVT_1"/>
    <property type="match status" value="1"/>
</dbReference>
<gene>
    <name evidence="5" type="primary">LOC121403038</name>
</gene>
<dbReference type="OrthoDB" id="9908684at2759"/>
<evidence type="ECO:0000259" key="3">
    <source>
        <dbReference type="PROSITE" id="PS50878"/>
    </source>
</evidence>
<evidence type="ECO:0000256" key="1">
    <source>
        <dbReference type="ARBA" id="ARBA00010879"/>
    </source>
</evidence>
<feature type="domain" description="Reverse transcriptase" evidence="3">
    <location>
        <begin position="295"/>
        <end position="477"/>
    </location>
</feature>
<comment type="similarity">
    <text evidence="1">Belongs to the beta type-B retroviral polymerase family. HERV class-II K(HML-2) pol subfamily.</text>
</comment>
<evidence type="ECO:0000256" key="2">
    <source>
        <dbReference type="ARBA" id="ARBA00012180"/>
    </source>
</evidence>
<dbReference type="Proteomes" id="UP000186698">
    <property type="component" value="Chromosome 4L"/>
</dbReference>
<accession>A0A8J1MZ44</accession>
<dbReference type="Gene3D" id="3.30.70.270">
    <property type="match status" value="1"/>
</dbReference>
<keyword evidence="4" id="KW-1185">Reference proteome</keyword>
<dbReference type="InterPro" id="IPR052055">
    <property type="entry name" value="Hepadnavirus_pol/RT"/>
</dbReference>
<dbReference type="InterPro" id="IPR000477">
    <property type="entry name" value="RT_dom"/>
</dbReference>
<dbReference type="CDD" id="cd09275">
    <property type="entry name" value="RNase_HI_RT_DIRS1"/>
    <property type="match status" value="1"/>
</dbReference>
<dbReference type="Gene3D" id="1.10.287.3160">
    <property type="match status" value="1"/>
</dbReference>
<dbReference type="KEGG" id="xla:121403038"/>
<evidence type="ECO:0000313" key="4">
    <source>
        <dbReference type="Proteomes" id="UP000186698"/>
    </source>
</evidence>
<dbReference type="RefSeq" id="XP_041446270.1">
    <property type="nucleotide sequence ID" value="XM_041590336.1"/>
</dbReference>
<evidence type="ECO:0000313" key="5">
    <source>
        <dbReference type="RefSeq" id="XP_041446270.1"/>
    </source>
</evidence>
<dbReference type="AlphaFoldDB" id="A0A8J1MZ44"/>
<dbReference type="InterPro" id="IPR043128">
    <property type="entry name" value="Rev_trsase/Diguanyl_cyclase"/>
</dbReference>
<dbReference type="InterPro" id="IPR043502">
    <property type="entry name" value="DNA/RNA_pol_sf"/>
</dbReference>
<reference evidence="5" key="1">
    <citation type="submission" date="2025-08" db="UniProtKB">
        <authorList>
            <consortium name="RefSeq"/>
        </authorList>
    </citation>
    <scope>IDENTIFICATION</scope>
    <source>
        <strain evidence="5">J_2021</strain>
        <tissue evidence="5">Erythrocytes</tissue>
    </source>
</reference>
<dbReference type="PROSITE" id="PS50878">
    <property type="entry name" value="RT_POL"/>
    <property type="match status" value="1"/>
</dbReference>
<dbReference type="GO" id="GO:0003676">
    <property type="term" value="F:nucleic acid binding"/>
    <property type="evidence" value="ECO:0007669"/>
    <property type="project" value="InterPro"/>
</dbReference>